<organism evidence="2 3">
    <name type="scientific">Acaulospora morrowiae</name>
    <dbReference type="NCBI Taxonomy" id="94023"/>
    <lineage>
        <taxon>Eukaryota</taxon>
        <taxon>Fungi</taxon>
        <taxon>Fungi incertae sedis</taxon>
        <taxon>Mucoromycota</taxon>
        <taxon>Glomeromycotina</taxon>
        <taxon>Glomeromycetes</taxon>
        <taxon>Diversisporales</taxon>
        <taxon>Acaulosporaceae</taxon>
        <taxon>Acaulospora</taxon>
    </lineage>
</organism>
<dbReference type="EMBL" id="CAJVPV010000108">
    <property type="protein sequence ID" value="CAG8442982.1"/>
    <property type="molecule type" value="Genomic_DNA"/>
</dbReference>
<feature type="non-terminal residue" evidence="2">
    <location>
        <position position="1"/>
    </location>
</feature>
<protein>
    <submittedName>
        <fullName evidence="2">1239_t:CDS:1</fullName>
    </submittedName>
</protein>
<sequence length="105" mass="12128">MQILSRDAVTRPNENKEIDEFLDLKSEERVSCEIKQRNREKKLQCESAKDRSQNLVSDTSISPEQNHERPGGESPNHKIHVFEEPDEIEPAKSQCIEQGLTKELQ</sequence>
<dbReference type="Proteomes" id="UP000789342">
    <property type="component" value="Unassembled WGS sequence"/>
</dbReference>
<feature type="compositionally biased region" description="Polar residues" evidence="1">
    <location>
        <begin position="53"/>
        <end position="64"/>
    </location>
</feature>
<name>A0A9N8VCM2_9GLOM</name>
<feature type="region of interest" description="Disordered" evidence="1">
    <location>
        <begin position="36"/>
        <end position="105"/>
    </location>
</feature>
<keyword evidence="3" id="KW-1185">Reference proteome</keyword>
<dbReference type="OrthoDB" id="10513194at2759"/>
<evidence type="ECO:0000313" key="3">
    <source>
        <dbReference type="Proteomes" id="UP000789342"/>
    </source>
</evidence>
<proteinExistence type="predicted"/>
<feature type="compositionally biased region" description="Basic and acidic residues" evidence="1">
    <location>
        <begin position="36"/>
        <end position="52"/>
    </location>
</feature>
<evidence type="ECO:0000256" key="1">
    <source>
        <dbReference type="SAM" id="MobiDB-lite"/>
    </source>
</evidence>
<comment type="caution">
    <text evidence="2">The sequence shown here is derived from an EMBL/GenBank/DDBJ whole genome shotgun (WGS) entry which is preliminary data.</text>
</comment>
<accession>A0A9N8VCM2</accession>
<gene>
    <name evidence="2" type="ORF">AMORRO_LOCUS424</name>
</gene>
<dbReference type="AlphaFoldDB" id="A0A9N8VCM2"/>
<evidence type="ECO:0000313" key="2">
    <source>
        <dbReference type="EMBL" id="CAG8442982.1"/>
    </source>
</evidence>
<reference evidence="2" key="1">
    <citation type="submission" date="2021-06" db="EMBL/GenBank/DDBJ databases">
        <authorList>
            <person name="Kallberg Y."/>
            <person name="Tangrot J."/>
            <person name="Rosling A."/>
        </authorList>
    </citation>
    <scope>NUCLEOTIDE SEQUENCE</scope>
    <source>
        <strain evidence="2">CL551</strain>
    </source>
</reference>